<organism evidence="3">
    <name type="scientific">Guillardia theta (strain CCMP2712)</name>
    <name type="common">Cryptophyte</name>
    <dbReference type="NCBI Taxonomy" id="905079"/>
    <lineage>
        <taxon>Eukaryota</taxon>
        <taxon>Cryptophyceae</taxon>
        <taxon>Pyrenomonadales</taxon>
        <taxon>Geminigeraceae</taxon>
        <taxon>Guillardia</taxon>
    </lineage>
</organism>
<dbReference type="PROSITE" id="PS51257">
    <property type="entry name" value="PROKAR_LIPOPROTEIN"/>
    <property type="match status" value="1"/>
</dbReference>
<dbReference type="AlphaFoldDB" id="L1IVB3"/>
<evidence type="ECO:0000313" key="4">
    <source>
        <dbReference type="EnsemblProtists" id="EKX39804"/>
    </source>
</evidence>
<keyword evidence="2" id="KW-0812">Transmembrane</keyword>
<gene>
    <name evidence="3" type="ORF">GUITHDRAFT_114055</name>
</gene>
<dbReference type="KEGG" id="gtt:GUITHDRAFT_114055"/>
<evidence type="ECO:0000256" key="1">
    <source>
        <dbReference type="SAM" id="MobiDB-lite"/>
    </source>
</evidence>
<reference evidence="4" key="3">
    <citation type="submission" date="2016-03" db="UniProtKB">
        <authorList>
            <consortium name="EnsemblProtists"/>
        </authorList>
    </citation>
    <scope>IDENTIFICATION</scope>
</reference>
<evidence type="ECO:0000313" key="5">
    <source>
        <dbReference type="Proteomes" id="UP000011087"/>
    </source>
</evidence>
<accession>L1IVB3</accession>
<dbReference type="GeneID" id="17296609"/>
<dbReference type="EMBL" id="JH993036">
    <property type="protein sequence ID" value="EKX39804.1"/>
    <property type="molecule type" value="Genomic_DNA"/>
</dbReference>
<keyword evidence="2" id="KW-0472">Membrane</keyword>
<protein>
    <recommendedName>
        <fullName evidence="6">Sulfotransferase domain-containing protein</fullName>
    </recommendedName>
</protein>
<proteinExistence type="predicted"/>
<feature type="compositionally biased region" description="Basic and acidic residues" evidence="1">
    <location>
        <begin position="119"/>
        <end position="274"/>
    </location>
</feature>
<feature type="region of interest" description="Disordered" evidence="1">
    <location>
        <begin position="97"/>
        <end position="277"/>
    </location>
</feature>
<evidence type="ECO:0000313" key="3">
    <source>
        <dbReference type="EMBL" id="EKX39804.1"/>
    </source>
</evidence>
<evidence type="ECO:0008006" key="6">
    <source>
        <dbReference type="Google" id="ProtNLM"/>
    </source>
</evidence>
<sequence length="907" mass="105246">MKWKPYYFFSFVLLSMQVLIVLLLGTACMNKKPVKSVQYKYIYITSGDDLQQLEQQLDQQVPRSLPMRFANVSLSFSRHAAPQNRSLLSPALATGADTAARMAQPSMTPEEAHPAMNKQAEKKVEEHPREEKKEEHGGEKEEHAEKKEQHVGMEEHSGKPAEEHRSNRQRADKKEEQRADKKEHGGRKEENAERKEEHPKEEQHMRMDEHAERKEQHVERKEQHVERKEQHEERKEQHVERKEQHEERKEQHAERKEQHVERKEQHAERKEQHVGQHANISAAVNSSSLHAVEAHHHVEPELPPLEPDVPVVVTDAPRAHGENSILRPETVSLEFKFAQEVFDYPAHHLLYHLQKPVATYVRELLPDSVEGTGREYVLWDRERFKRRGGQYWRGKRKKKGSDPSKIHKIWVWGERNSCTTLITSLLRENFNMNCSSSAPSTCVIGGLPWKHGFMRNADLRDQSRTLNLLVTRSPYEWIDSMHRHPFYAEIHKGLNMSTFLSREWITFDDAFDRVFAGYELNELRAARRGLNCHDDIRLHNNETCLSGGKSFRCVELPGLKADVPWIVNSTHSPHPSCFPGPKSHAACGDSFLCRDLDPRWLQHKDLGSWRRNVSDYILNSALRPRGIFVPDHPKLSSDLSQLTCISFRWYIVSSGDELPPAKSCHDGDSSWGKCSGGRFMCHVNTTRWWVAAPHLWTEVMNRLLSASRQIREYLFAHLFKPPLASSEKLEDRDADTGGRFPNILAMRAAKLRDWFQVADQHIDFSSHVACRDFFIDPHAVLNELRDEFDLKPSHPEWQLSQCMMMFGKFSCPQQHRGYEWTSNLTSAKRNYYTQGHFARAFNRNILKLMSAWLDPELESSLGYRVHEDLRSLSVPYTPLTRCRDHRPAVSLTSMPCYGNCSNLCHSR</sequence>
<evidence type="ECO:0000256" key="2">
    <source>
        <dbReference type="SAM" id="Phobius"/>
    </source>
</evidence>
<dbReference type="Proteomes" id="UP000011087">
    <property type="component" value="Unassembled WGS sequence"/>
</dbReference>
<dbReference type="HOGENOM" id="CLU_320160_0_0_1"/>
<reference evidence="3 5" key="1">
    <citation type="journal article" date="2012" name="Nature">
        <title>Algal genomes reveal evolutionary mosaicism and the fate of nucleomorphs.</title>
        <authorList>
            <consortium name="DOE Joint Genome Institute"/>
            <person name="Curtis B.A."/>
            <person name="Tanifuji G."/>
            <person name="Burki F."/>
            <person name="Gruber A."/>
            <person name="Irimia M."/>
            <person name="Maruyama S."/>
            <person name="Arias M.C."/>
            <person name="Ball S.G."/>
            <person name="Gile G.H."/>
            <person name="Hirakawa Y."/>
            <person name="Hopkins J.F."/>
            <person name="Kuo A."/>
            <person name="Rensing S.A."/>
            <person name="Schmutz J."/>
            <person name="Symeonidi A."/>
            <person name="Elias M."/>
            <person name="Eveleigh R.J."/>
            <person name="Herman E.K."/>
            <person name="Klute M.J."/>
            <person name="Nakayama T."/>
            <person name="Obornik M."/>
            <person name="Reyes-Prieto A."/>
            <person name="Armbrust E.V."/>
            <person name="Aves S.J."/>
            <person name="Beiko R.G."/>
            <person name="Coutinho P."/>
            <person name="Dacks J.B."/>
            <person name="Durnford D.G."/>
            <person name="Fast N.M."/>
            <person name="Green B.R."/>
            <person name="Grisdale C.J."/>
            <person name="Hempel F."/>
            <person name="Henrissat B."/>
            <person name="Hoppner M.P."/>
            <person name="Ishida K."/>
            <person name="Kim E."/>
            <person name="Koreny L."/>
            <person name="Kroth P.G."/>
            <person name="Liu Y."/>
            <person name="Malik S.B."/>
            <person name="Maier U.G."/>
            <person name="McRose D."/>
            <person name="Mock T."/>
            <person name="Neilson J.A."/>
            <person name="Onodera N.T."/>
            <person name="Poole A.M."/>
            <person name="Pritham E.J."/>
            <person name="Richards T.A."/>
            <person name="Rocap G."/>
            <person name="Roy S.W."/>
            <person name="Sarai C."/>
            <person name="Schaack S."/>
            <person name="Shirato S."/>
            <person name="Slamovits C.H."/>
            <person name="Spencer D.F."/>
            <person name="Suzuki S."/>
            <person name="Worden A.Z."/>
            <person name="Zauner S."/>
            <person name="Barry K."/>
            <person name="Bell C."/>
            <person name="Bharti A.K."/>
            <person name="Crow J.A."/>
            <person name="Grimwood J."/>
            <person name="Kramer R."/>
            <person name="Lindquist E."/>
            <person name="Lucas S."/>
            <person name="Salamov A."/>
            <person name="McFadden G.I."/>
            <person name="Lane C.E."/>
            <person name="Keeling P.J."/>
            <person name="Gray M.W."/>
            <person name="Grigoriev I.V."/>
            <person name="Archibald J.M."/>
        </authorList>
    </citation>
    <scope>NUCLEOTIDE SEQUENCE</scope>
    <source>
        <strain evidence="3 5">CCMP2712</strain>
    </source>
</reference>
<reference evidence="5" key="2">
    <citation type="submission" date="2012-11" db="EMBL/GenBank/DDBJ databases">
        <authorList>
            <person name="Kuo A."/>
            <person name="Curtis B.A."/>
            <person name="Tanifuji G."/>
            <person name="Burki F."/>
            <person name="Gruber A."/>
            <person name="Irimia M."/>
            <person name="Maruyama S."/>
            <person name="Arias M.C."/>
            <person name="Ball S.G."/>
            <person name="Gile G.H."/>
            <person name="Hirakawa Y."/>
            <person name="Hopkins J.F."/>
            <person name="Rensing S.A."/>
            <person name="Schmutz J."/>
            <person name="Symeonidi A."/>
            <person name="Elias M."/>
            <person name="Eveleigh R.J."/>
            <person name="Herman E.K."/>
            <person name="Klute M.J."/>
            <person name="Nakayama T."/>
            <person name="Obornik M."/>
            <person name="Reyes-Prieto A."/>
            <person name="Armbrust E.V."/>
            <person name="Aves S.J."/>
            <person name="Beiko R.G."/>
            <person name="Coutinho P."/>
            <person name="Dacks J.B."/>
            <person name="Durnford D.G."/>
            <person name="Fast N.M."/>
            <person name="Green B.R."/>
            <person name="Grisdale C."/>
            <person name="Hempe F."/>
            <person name="Henrissat B."/>
            <person name="Hoppner M.P."/>
            <person name="Ishida K.-I."/>
            <person name="Kim E."/>
            <person name="Koreny L."/>
            <person name="Kroth P.G."/>
            <person name="Liu Y."/>
            <person name="Malik S.-B."/>
            <person name="Maier U.G."/>
            <person name="McRose D."/>
            <person name="Mock T."/>
            <person name="Neilson J.A."/>
            <person name="Onodera N.T."/>
            <person name="Poole A.M."/>
            <person name="Pritham E.J."/>
            <person name="Richards T.A."/>
            <person name="Rocap G."/>
            <person name="Roy S.W."/>
            <person name="Sarai C."/>
            <person name="Schaack S."/>
            <person name="Shirato S."/>
            <person name="Slamovits C.H."/>
            <person name="Spencer D.F."/>
            <person name="Suzuki S."/>
            <person name="Worden A.Z."/>
            <person name="Zauner S."/>
            <person name="Barry K."/>
            <person name="Bell C."/>
            <person name="Bharti A.K."/>
            <person name="Crow J.A."/>
            <person name="Grimwood J."/>
            <person name="Kramer R."/>
            <person name="Lindquist E."/>
            <person name="Lucas S."/>
            <person name="Salamov A."/>
            <person name="McFadden G.I."/>
            <person name="Lane C.E."/>
            <person name="Keeling P.J."/>
            <person name="Gray M.W."/>
            <person name="Grigoriev I.V."/>
            <person name="Archibald J.M."/>
        </authorList>
    </citation>
    <scope>NUCLEOTIDE SEQUENCE</scope>
    <source>
        <strain evidence="5">CCMP2712</strain>
    </source>
</reference>
<dbReference type="EnsemblProtists" id="EKX39804">
    <property type="protein sequence ID" value="EKX39804"/>
    <property type="gene ID" value="GUITHDRAFT_114055"/>
</dbReference>
<name>L1IVB3_GUITC</name>
<keyword evidence="5" id="KW-1185">Reference proteome</keyword>
<dbReference type="RefSeq" id="XP_005826784.1">
    <property type="nucleotide sequence ID" value="XM_005826727.1"/>
</dbReference>
<keyword evidence="2" id="KW-1133">Transmembrane helix</keyword>
<feature type="transmembrane region" description="Helical" evidence="2">
    <location>
        <begin position="6"/>
        <end position="25"/>
    </location>
</feature>
<dbReference type="PaxDb" id="55529-EKX39804"/>